<evidence type="ECO:0000313" key="14">
    <source>
        <dbReference type="Proteomes" id="UP000243525"/>
    </source>
</evidence>
<dbReference type="SUPFAM" id="SSF56935">
    <property type="entry name" value="Porins"/>
    <property type="match status" value="1"/>
</dbReference>
<dbReference type="InterPro" id="IPR010104">
    <property type="entry name" value="TonB_rcpt_bac"/>
</dbReference>
<dbReference type="InterPro" id="IPR036942">
    <property type="entry name" value="Beta-barrel_TonB_sf"/>
</dbReference>
<dbReference type="EMBL" id="QAAD01000007">
    <property type="protein sequence ID" value="PTN08675.1"/>
    <property type="molecule type" value="Genomic_DNA"/>
</dbReference>
<dbReference type="SUPFAM" id="SSF49464">
    <property type="entry name" value="Carboxypeptidase regulatory domain-like"/>
    <property type="match status" value="1"/>
</dbReference>
<dbReference type="Pfam" id="PF00593">
    <property type="entry name" value="TonB_dep_Rec_b-barrel"/>
    <property type="match status" value="1"/>
</dbReference>
<comment type="similarity">
    <text evidence="8 9">Belongs to the TonB-dependent receptor family.</text>
</comment>
<evidence type="ECO:0000256" key="9">
    <source>
        <dbReference type="RuleBase" id="RU003357"/>
    </source>
</evidence>
<dbReference type="NCBIfam" id="TIGR01782">
    <property type="entry name" value="TonB-Xanth-Caul"/>
    <property type="match status" value="1"/>
</dbReference>
<dbReference type="AlphaFoldDB" id="A0A2T5C1X9"/>
<reference evidence="13 14" key="1">
    <citation type="submission" date="2018-04" db="EMBL/GenBank/DDBJ databases">
        <title>Genomic Encyclopedia of Archaeal and Bacterial Type Strains, Phase II (KMG-II): from individual species to whole genera.</title>
        <authorList>
            <person name="Goeker M."/>
        </authorList>
    </citation>
    <scope>NUCLEOTIDE SEQUENCE [LARGE SCALE GENOMIC DNA]</scope>
    <source>
        <strain evidence="13 14">DSM 28823</strain>
    </source>
</reference>
<dbReference type="Proteomes" id="UP000243525">
    <property type="component" value="Unassembled WGS sequence"/>
</dbReference>
<dbReference type="Pfam" id="PF07715">
    <property type="entry name" value="Plug"/>
    <property type="match status" value="1"/>
</dbReference>
<dbReference type="InterPro" id="IPR000531">
    <property type="entry name" value="Beta-barrel_TonB"/>
</dbReference>
<keyword evidence="3 8" id="KW-1134">Transmembrane beta strand</keyword>
<dbReference type="Gene3D" id="2.40.170.20">
    <property type="entry name" value="TonB-dependent receptor, beta-barrel domain"/>
    <property type="match status" value="1"/>
</dbReference>
<evidence type="ECO:0000256" key="3">
    <source>
        <dbReference type="ARBA" id="ARBA00022452"/>
    </source>
</evidence>
<comment type="caution">
    <text evidence="13">The sequence shown here is derived from an EMBL/GenBank/DDBJ whole genome shotgun (WGS) entry which is preliminary data.</text>
</comment>
<dbReference type="InterPro" id="IPR037066">
    <property type="entry name" value="Plug_dom_sf"/>
</dbReference>
<dbReference type="InterPro" id="IPR008969">
    <property type="entry name" value="CarboxyPept-like_regulatory"/>
</dbReference>
<keyword evidence="13" id="KW-0675">Receptor</keyword>
<dbReference type="Gene3D" id="2.60.40.1120">
    <property type="entry name" value="Carboxypeptidase-like, regulatory domain"/>
    <property type="match status" value="1"/>
</dbReference>
<feature type="domain" description="TonB-dependent receptor-like beta-barrel" evidence="11">
    <location>
        <begin position="429"/>
        <end position="890"/>
    </location>
</feature>
<dbReference type="Gene3D" id="2.170.130.10">
    <property type="entry name" value="TonB-dependent receptor, plug domain"/>
    <property type="match status" value="1"/>
</dbReference>
<proteinExistence type="inferred from homology"/>
<evidence type="ECO:0000256" key="10">
    <source>
        <dbReference type="SAM" id="SignalP"/>
    </source>
</evidence>
<dbReference type="InterPro" id="IPR012910">
    <property type="entry name" value="Plug_dom"/>
</dbReference>
<keyword evidence="14" id="KW-1185">Reference proteome</keyword>
<dbReference type="Pfam" id="PF13715">
    <property type="entry name" value="CarbopepD_reg_2"/>
    <property type="match status" value="1"/>
</dbReference>
<dbReference type="OrthoDB" id="8727862at2"/>
<feature type="domain" description="TonB-dependent receptor plug" evidence="12">
    <location>
        <begin position="141"/>
        <end position="240"/>
    </location>
</feature>
<evidence type="ECO:0000256" key="7">
    <source>
        <dbReference type="ARBA" id="ARBA00023237"/>
    </source>
</evidence>
<keyword evidence="6 8" id="KW-0472">Membrane</keyword>
<evidence type="ECO:0000256" key="6">
    <source>
        <dbReference type="ARBA" id="ARBA00023136"/>
    </source>
</evidence>
<evidence type="ECO:0000313" key="13">
    <source>
        <dbReference type="EMBL" id="PTN08675.1"/>
    </source>
</evidence>
<dbReference type="PROSITE" id="PS52016">
    <property type="entry name" value="TONB_DEPENDENT_REC_3"/>
    <property type="match status" value="1"/>
</dbReference>
<evidence type="ECO:0000256" key="8">
    <source>
        <dbReference type="PROSITE-ProRule" id="PRU01360"/>
    </source>
</evidence>
<dbReference type="InterPro" id="IPR039426">
    <property type="entry name" value="TonB-dep_rcpt-like"/>
</dbReference>
<accession>A0A2T5C1X9</accession>
<dbReference type="PANTHER" id="PTHR40980">
    <property type="entry name" value="PLUG DOMAIN-CONTAINING PROTEIN"/>
    <property type="match status" value="1"/>
</dbReference>
<evidence type="ECO:0000256" key="1">
    <source>
        <dbReference type="ARBA" id="ARBA00004571"/>
    </source>
</evidence>
<organism evidence="13 14">
    <name type="scientific">Mangrovibacterium marinum</name>
    <dbReference type="NCBI Taxonomy" id="1639118"/>
    <lineage>
        <taxon>Bacteria</taxon>
        <taxon>Pseudomonadati</taxon>
        <taxon>Bacteroidota</taxon>
        <taxon>Bacteroidia</taxon>
        <taxon>Marinilabiliales</taxon>
        <taxon>Prolixibacteraceae</taxon>
        <taxon>Mangrovibacterium</taxon>
    </lineage>
</organism>
<gene>
    <name evidence="13" type="ORF">C8N47_10730</name>
</gene>
<protein>
    <submittedName>
        <fullName evidence="13">TonB-dependent receptor</fullName>
    </submittedName>
</protein>
<feature type="signal peptide" evidence="10">
    <location>
        <begin position="1"/>
        <end position="22"/>
    </location>
</feature>
<dbReference type="RefSeq" id="WP_107822071.1">
    <property type="nucleotide sequence ID" value="NZ_OY782574.1"/>
</dbReference>
<dbReference type="CDD" id="cd01347">
    <property type="entry name" value="ligand_gated_channel"/>
    <property type="match status" value="1"/>
</dbReference>
<sequence length="923" mass="104784">MNWKFLFLIFFFSLSINQTIFATTENDEDIPSNYGIITGRVLDQDKLPLPGATIFIKSLNQGVVSDVNGFYRFVKLPAGTFELTVSYIGFTETAEKVPVEIGKTSTMNFYLKAGIDLNEVVVNGSLQGQSKALNQQKNNINITNVISADQVGRFPDANVGDALKRIPGISVQYDMGEARFGSIRGASPEYNSVTVDGDRIPSAEAETRAIQLDLIPSDMVQSIEVNKVVTSDMDADAIGGSVNLVTKSNPYARRISGTIGTSYSMLSEEATENISLLYADRFFNNKLGMTLAGSRQNNKLGADDLEAEWDQSDNGLIMTELQVRTYWVQRLRQSYSAAFDYAFNPSHKIEAKVMYNHRNDWENRFRVVYKDLDEAGDSKIEREVKAGTNKNARLEDQRTWHIALKGDHQLGALEAKWQASYSKANEDRPNERYLNFVYKHVDIDQDLTDTEKPQVLVNNADARDFNPNWAFDELSEEHQYTEDIDKAFKVDFKLPLAESSKSNVLRFGAKYKGKSKLRDNDFYAYEPTDEDAFVAAAVANTKMQTKSDYRAGDYVAGTFVTKGFVADLNLNNSSSFDKDQDPEELAGNFDASEDVTAGYIRYDRSFGNMDLVAGLRLENTHLKYEGYAITLNEDGDFESLDKTPRVKSSYTNILPSLMFKYQFSKNTQIKFGWTNTIARPRYFDLVPAVETNREDNELNIGNPGLDPTTSMNFDLMFEHYYSSVGMFSAGVFFKDINDFIVDRSQEDYSYLNNIWDKFTQPINAGDANLYGLEASFQRQFDFLPGFLKQMGFYTNYTYTKSTVNNFQIEGHNEDDVTLPGTPENTFNASVYYEGPKLSARVSFNYASDFIDEFGSEAFEDRYYDKVSHLDVNASYAFNKKLRLYAEANNILDQPLRYYQGESKYTMQAEYYDLRFNVGLKFDF</sequence>
<evidence type="ECO:0000256" key="5">
    <source>
        <dbReference type="ARBA" id="ARBA00023077"/>
    </source>
</evidence>
<comment type="subcellular location">
    <subcellularLocation>
        <location evidence="1 8">Cell outer membrane</location>
        <topology evidence="1 8">Multi-pass membrane protein</topology>
    </subcellularLocation>
</comment>
<dbReference type="GO" id="GO:0009279">
    <property type="term" value="C:cell outer membrane"/>
    <property type="evidence" value="ECO:0007669"/>
    <property type="project" value="UniProtKB-SubCell"/>
</dbReference>
<keyword evidence="7 8" id="KW-0998">Cell outer membrane</keyword>
<keyword evidence="2 8" id="KW-0813">Transport</keyword>
<evidence type="ECO:0000259" key="11">
    <source>
        <dbReference type="Pfam" id="PF00593"/>
    </source>
</evidence>
<keyword evidence="10" id="KW-0732">Signal</keyword>
<evidence type="ECO:0000256" key="4">
    <source>
        <dbReference type="ARBA" id="ARBA00022692"/>
    </source>
</evidence>
<keyword evidence="4 8" id="KW-0812">Transmembrane</keyword>
<dbReference type="PANTHER" id="PTHR40980:SF4">
    <property type="entry name" value="TONB-DEPENDENT RECEPTOR-LIKE BETA-BARREL DOMAIN-CONTAINING PROTEIN"/>
    <property type="match status" value="1"/>
</dbReference>
<name>A0A2T5C1X9_9BACT</name>
<evidence type="ECO:0000256" key="2">
    <source>
        <dbReference type="ARBA" id="ARBA00022448"/>
    </source>
</evidence>
<evidence type="ECO:0000259" key="12">
    <source>
        <dbReference type="Pfam" id="PF07715"/>
    </source>
</evidence>
<keyword evidence="5 9" id="KW-0798">TonB box</keyword>
<feature type="chain" id="PRO_5015766406" evidence="10">
    <location>
        <begin position="23"/>
        <end position="923"/>
    </location>
</feature>